<comment type="subcellular location">
    <subcellularLocation>
        <location evidence="1">Cell membrane</location>
        <topology evidence="1">Multi-pass membrane protein</topology>
    </subcellularLocation>
</comment>
<dbReference type="Pfam" id="PF07690">
    <property type="entry name" value="MFS_1"/>
    <property type="match status" value="1"/>
</dbReference>
<feature type="transmembrane region" description="Helical" evidence="6">
    <location>
        <begin position="145"/>
        <end position="167"/>
    </location>
</feature>
<feature type="transmembrane region" description="Helical" evidence="6">
    <location>
        <begin position="83"/>
        <end position="105"/>
    </location>
</feature>
<evidence type="ECO:0000256" key="6">
    <source>
        <dbReference type="SAM" id="Phobius"/>
    </source>
</evidence>
<dbReference type="InterPro" id="IPR011701">
    <property type="entry name" value="MFS"/>
</dbReference>
<proteinExistence type="predicted"/>
<feature type="transmembrane region" description="Helical" evidence="6">
    <location>
        <begin position="280"/>
        <end position="302"/>
    </location>
</feature>
<evidence type="ECO:0000256" key="4">
    <source>
        <dbReference type="ARBA" id="ARBA00022989"/>
    </source>
</evidence>
<name>A0A2T0SZH5_9PSEU</name>
<evidence type="ECO:0000313" key="9">
    <source>
        <dbReference type="Proteomes" id="UP000239494"/>
    </source>
</evidence>
<dbReference type="FunFam" id="1.20.1250.20:FF:000018">
    <property type="entry name" value="MFS transporter permease"/>
    <property type="match status" value="1"/>
</dbReference>
<feature type="transmembrane region" description="Helical" evidence="6">
    <location>
        <begin position="339"/>
        <end position="360"/>
    </location>
</feature>
<feature type="transmembrane region" description="Helical" evidence="6">
    <location>
        <begin position="367"/>
        <end position="391"/>
    </location>
</feature>
<evidence type="ECO:0000256" key="2">
    <source>
        <dbReference type="ARBA" id="ARBA00022448"/>
    </source>
</evidence>
<gene>
    <name evidence="8" type="ORF">CLV43_108218</name>
</gene>
<dbReference type="GO" id="GO:0005886">
    <property type="term" value="C:plasma membrane"/>
    <property type="evidence" value="ECO:0007669"/>
    <property type="project" value="UniProtKB-SubCell"/>
</dbReference>
<dbReference type="AlphaFoldDB" id="A0A2T0SZH5"/>
<dbReference type="GO" id="GO:0022857">
    <property type="term" value="F:transmembrane transporter activity"/>
    <property type="evidence" value="ECO:0007669"/>
    <property type="project" value="InterPro"/>
</dbReference>
<organism evidence="8 9">
    <name type="scientific">Umezawaea tangerina</name>
    <dbReference type="NCBI Taxonomy" id="84725"/>
    <lineage>
        <taxon>Bacteria</taxon>
        <taxon>Bacillati</taxon>
        <taxon>Actinomycetota</taxon>
        <taxon>Actinomycetes</taxon>
        <taxon>Pseudonocardiales</taxon>
        <taxon>Pseudonocardiaceae</taxon>
        <taxon>Umezawaea</taxon>
    </lineage>
</organism>
<dbReference type="RefSeq" id="WP_211304567.1">
    <property type="nucleotide sequence ID" value="NZ_PVTF01000008.1"/>
</dbReference>
<dbReference type="EMBL" id="PVTF01000008">
    <property type="protein sequence ID" value="PRY38818.1"/>
    <property type="molecule type" value="Genomic_DNA"/>
</dbReference>
<dbReference type="InterPro" id="IPR036259">
    <property type="entry name" value="MFS_trans_sf"/>
</dbReference>
<dbReference type="Proteomes" id="UP000239494">
    <property type="component" value="Unassembled WGS sequence"/>
</dbReference>
<evidence type="ECO:0000313" key="8">
    <source>
        <dbReference type="EMBL" id="PRY38818.1"/>
    </source>
</evidence>
<keyword evidence="3 6" id="KW-0812">Transmembrane</keyword>
<feature type="transmembrane region" description="Helical" evidence="6">
    <location>
        <begin position="241"/>
        <end position="260"/>
    </location>
</feature>
<reference evidence="8 9" key="1">
    <citation type="submission" date="2018-03" db="EMBL/GenBank/DDBJ databases">
        <title>Genomic Encyclopedia of Archaeal and Bacterial Type Strains, Phase II (KMG-II): from individual species to whole genera.</title>
        <authorList>
            <person name="Goeker M."/>
        </authorList>
    </citation>
    <scope>NUCLEOTIDE SEQUENCE [LARGE SCALE GENOMIC DNA]</scope>
    <source>
        <strain evidence="8 9">DSM 44720</strain>
    </source>
</reference>
<feature type="transmembrane region" description="Helical" evidence="6">
    <location>
        <begin position="179"/>
        <end position="201"/>
    </location>
</feature>
<protein>
    <submittedName>
        <fullName evidence="8">Sugar phosphate permease</fullName>
    </submittedName>
</protein>
<evidence type="ECO:0000256" key="5">
    <source>
        <dbReference type="ARBA" id="ARBA00023136"/>
    </source>
</evidence>
<feature type="transmembrane region" description="Helical" evidence="6">
    <location>
        <begin position="17"/>
        <end position="34"/>
    </location>
</feature>
<dbReference type="PROSITE" id="PS50850">
    <property type="entry name" value="MFS"/>
    <property type="match status" value="1"/>
</dbReference>
<evidence type="ECO:0000259" key="7">
    <source>
        <dbReference type="PROSITE" id="PS50850"/>
    </source>
</evidence>
<feature type="transmembrane region" description="Helical" evidence="6">
    <location>
        <begin position="314"/>
        <end position="333"/>
    </location>
</feature>
<dbReference type="PANTHER" id="PTHR43791:SF36">
    <property type="entry name" value="TRANSPORTER, PUTATIVE (AFU_ORTHOLOGUE AFUA_6G08340)-RELATED"/>
    <property type="match status" value="1"/>
</dbReference>
<evidence type="ECO:0000256" key="3">
    <source>
        <dbReference type="ARBA" id="ARBA00022692"/>
    </source>
</evidence>
<comment type="caution">
    <text evidence="8">The sequence shown here is derived from an EMBL/GenBank/DDBJ whole genome shotgun (WGS) entry which is preliminary data.</text>
</comment>
<keyword evidence="4 6" id="KW-1133">Transmembrane helix</keyword>
<feature type="transmembrane region" description="Helical" evidence="6">
    <location>
        <begin position="54"/>
        <end position="71"/>
    </location>
</feature>
<accession>A0A2T0SZH5</accession>
<feature type="domain" description="Major facilitator superfamily (MFS) profile" evidence="7">
    <location>
        <begin position="21"/>
        <end position="427"/>
    </location>
</feature>
<dbReference type="Gene3D" id="1.20.1250.20">
    <property type="entry name" value="MFS general substrate transporter like domains"/>
    <property type="match status" value="2"/>
</dbReference>
<keyword evidence="5 6" id="KW-0472">Membrane</keyword>
<dbReference type="SUPFAM" id="SSF103473">
    <property type="entry name" value="MFS general substrate transporter"/>
    <property type="match status" value="1"/>
</dbReference>
<feature type="transmembrane region" description="Helical" evidence="6">
    <location>
        <begin position="111"/>
        <end position="133"/>
    </location>
</feature>
<sequence>MTTNEHDLPHENATRKAMARLLPVLGIAYFMSYVDRTNIALAKTSLEADIGLGAAAYGLGAGLFFLSYALLEVPSNLVLYRVGARVWIARIAVTWGAVSAAMMFVQDEISFYALRLLLGATEAGLFPALMYTVTLWFSQKHRVTVVGLIYTAPCVAIVIGSPMGGALMELQGVGGLHGWQWMFLVEGLVTILVGVLVWFVLPGRPADAKWLTREEADLLAERAVTRGVPSPTRMRGNLRLAFGRPTVLVLASIYFVNQAISSGIGFNFPALLQSLGLKSPFLIGLLAGGGGITALAGVLFFPWLKRRVGREVQLIGLCAGAGLLILVGFLSSANPLWRISLVFVANFFALGTLPLFWSIAMSRMSGLVAVAGLAFINMVGITGGFAGPYAYGLVEEATGSLIAPYYLITAASCVGVALVPVLALCIRREKQHEDTAEPLPTAGADTANAGAS</sequence>
<feature type="transmembrane region" description="Helical" evidence="6">
    <location>
        <begin position="403"/>
        <end position="426"/>
    </location>
</feature>
<keyword evidence="2" id="KW-0813">Transport</keyword>
<dbReference type="InterPro" id="IPR020846">
    <property type="entry name" value="MFS_dom"/>
</dbReference>
<evidence type="ECO:0000256" key="1">
    <source>
        <dbReference type="ARBA" id="ARBA00004651"/>
    </source>
</evidence>
<keyword evidence="9" id="KW-1185">Reference proteome</keyword>
<dbReference type="PANTHER" id="PTHR43791">
    <property type="entry name" value="PERMEASE-RELATED"/>
    <property type="match status" value="1"/>
</dbReference>